<evidence type="ECO:0000256" key="2">
    <source>
        <dbReference type="ARBA" id="ARBA00022771"/>
    </source>
</evidence>
<sequence length="165" mass="18944">MFFFCHQGLNEECGLFFNDVEAKIAAHQFCLFFSSGLPQLGEDTEGFDGFLYKDIIKEAQRANKILCKFCQQPGASVGCSLKTCRTSYHYLCGWKQGLQFVFHDCFEHKRTMLDISSDVRRATIKKSSRKKCPHLVFTFHNDFLGAEGSKKEKETGWIEVGNRFL</sequence>
<keyword evidence="1" id="KW-0479">Metal-binding</keyword>
<dbReference type="InterPro" id="IPR051188">
    <property type="entry name" value="PHD-type_Zinc_Finger"/>
</dbReference>
<protein>
    <recommendedName>
        <fullName evidence="4">PHD-type domain-containing protein</fullName>
    </recommendedName>
</protein>
<name>A0A7M5WXC9_9CNID</name>
<organism evidence="5 6">
    <name type="scientific">Clytia hemisphaerica</name>
    <dbReference type="NCBI Taxonomy" id="252671"/>
    <lineage>
        <taxon>Eukaryota</taxon>
        <taxon>Metazoa</taxon>
        <taxon>Cnidaria</taxon>
        <taxon>Hydrozoa</taxon>
        <taxon>Hydroidolina</taxon>
        <taxon>Leptothecata</taxon>
        <taxon>Obeliida</taxon>
        <taxon>Clytiidae</taxon>
        <taxon>Clytia</taxon>
    </lineage>
</organism>
<accession>A0A7M5WXC9</accession>
<dbReference type="Pfam" id="PF13771">
    <property type="entry name" value="zf-HC5HC2H"/>
    <property type="match status" value="1"/>
</dbReference>
<reference evidence="5" key="1">
    <citation type="submission" date="2021-01" db="UniProtKB">
        <authorList>
            <consortium name="EnsemblMetazoa"/>
        </authorList>
    </citation>
    <scope>IDENTIFICATION</scope>
</reference>
<dbReference type="PANTHER" id="PTHR12420:SF42">
    <property type="entry name" value="G2_M PHASE-SPECIFIC E3 UBIQUITIN-PROTEIN LIGASE"/>
    <property type="match status" value="1"/>
</dbReference>
<keyword evidence="3" id="KW-0862">Zinc</keyword>
<evidence type="ECO:0000256" key="3">
    <source>
        <dbReference type="ARBA" id="ARBA00022833"/>
    </source>
</evidence>
<dbReference type="GO" id="GO:0005634">
    <property type="term" value="C:nucleus"/>
    <property type="evidence" value="ECO:0007669"/>
    <property type="project" value="TreeGrafter"/>
</dbReference>
<evidence type="ECO:0000259" key="4">
    <source>
        <dbReference type="PROSITE" id="PS51805"/>
    </source>
</evidence>
<evidence type="ECO:0000313" key="6">
    <source>
        <dbReference type="Proteomes" id="UP000594262"/>
    </source>
</evidence>
<dbReference type="InterPro" id="IPR034732">
    <property type="entry name" value="EPHD"/>
</dbReference>
<dbReference type="AlphaFoldDB" id="A0A7M5WXC9"/>
<dbReference type="GO" id="GO:0008270">
    <property type="term" value="F:zinc ion binding"/>
    <property type="evidence" value="ECO:0007669"/>
    <property type="project" value="UniProtKB-KW"/>
</dbReference>
<dbReference type="EnsemblMetazoa" id="CLYHEMT014652.4">
    <property type="protein sequence ID" value="CLYHEMP014652.4"/>
    <property type="gene ID" value="CLYHEMG014652"/>
</dbReference>
<dbReference type="Gene3D" id="3.30.40.10">
    <property type="entry name" value="Zinc/RING finger domain, C3HC4 (zinc finger)"/>
    <property type="match status" value="1"/>
</dbReference>
<dbReference type="InterPro" id="IPR013083">
    <property type="entry name" value="Znf_RING/FYVE/PHD"/>
</dbReference>
<feature type="domain" description="PHD-type" evidence="4">
    <location>
        <begin position="3"/>
        <end position="136"/>
    </location>
</feature>
<dbReference type="PROSITE" id="PS51805">
    <property type="entry name" value="EPHD"/>
    <property type="match status" value="1"/>
</dbReference>
<proteinExistence type="predicted"/>
<dbReference type="PANTHER" id="PTHR12420">
    <property type="entry name" value="PHD FINGER PROTEIN"/>
    <property type="match status" value="1"/>
</dbReference>
<dbReference type="OrthoDB" id="6036328at2759"/>
<evidence type="ECO:0000256" key="1">
    <source>
        <dbReference type="ARBA" id="ARBA00022723"/>
    </source>
</evidence>
<evidence type="ECO:0000313" key="5">
    <source>
        <dbReference type="EnsemblMetazoa" id="CLYHEMP014652.4"/>
    </source>
</evidence>
<dbReference type="Proteomes" id="UP000594262">
    <property type="component" value="Unplaced"/>
</dbReference>
<keyword evidence="6" id="KW-1185">Reference proteome</keyword>
<keyword evidence="2" id="KW-0863">Zinc-finger</keyword>